<keyword evidence="3" id="KW-0804">Transcription</keyword>
<sequence>MQRSRYLVANERDLLWGLTISTVGYEELEPGDPYPTLGHADGYYFKLDEGRVLNEYQLLYVLEGEGVLSTNRQKEVVLHEGDLFLLFPGEWHTYHPGDKTGWKSYWIGFRGKNMDDRVSAGFLSPDKPIYHVGFSTAVVGLYDSALNAAFEEKAYTNQLLAGIVNHLLGLMYSLERNIVLSKNQMHVNMIRRAQLRVREALESSLTIQEVAEELGMSYSNFRKLFKEYTGISPAVYQQDLRLQRAKELLTTTNMSIKEIAYQLNFDSPDYFSAKFKAKTGRKPSEMRNVVVK</sequence>
<evidence type="ECO:0000313" key="5">
    <source>
        <dbReference type="EMBL" id="NPD92156.1"/>
    </source>
</evidence>
<gene>
    <name evidence="5" type="ORF">HPS56_07285</name>
</gene>
<proteinExistence type="predicted"/>
<dbReference type="InterPro" id="IPR003313">
    <property type="entry name" value="AraC-bd"/>
</dbReference>
<dbReference type="Gene3D" id="2.60.120.280">
    <property type="entry name" value="Regulatory protein AraC"/>
    <property type="match status" value="1"/>
</dbReference>
<accession>A0ABX2AQE1</accession>
<evidence type="ECO:0000256" key="3">
    <source>
        <dbReference type="ARBA" id="ARBA00023163"/>
    </source>
</evidence>
<keyword evidence="2" id="KW-0238">DNA-binding</keyword>
<dbReference type="EMBL" id="JABKKF010000005">
    <property type="protein sequence ID" value="NPD92156.1"/>
    <property type="molecule type" value="Genomic_DNA"/>
</dbReference>
<dbReference type="InterPro" id="IPR009057">
    <property type="entry name" value="Homeodomain-like_sf"/>
</dbReference>
<protein>
    <submittedName>
        <fullName evidence="5">AraC family transcriptional regulator</fullName>
    </submittedName>
</protein>
<feature type="domain" description="HTH araC/xylS-type" evidence="4">
    <location>
        <begin position="191"/>
        <end position="289"/>
    </location>
</feature>
<evidence type="ECO:0000256" key="2">
    <source>
        <dbReference type="ARBA" id="ARBA00023125"/>
    </source>
</evidence>
<keyword evidence="1" id="KW-0805">Transcription regulation</keyword>
<comment type="caution">
    <text evidence="5">The sequence shown here is derived from an EMBL/GenBank/DDBJ whole genome shotgun (WGS) entry which is preliminary data.</text>
</comment>
<dbReference type="InterPro" id="IPR037923">
    <property type="entry name" value="HTH-like"/>
</dbReference>
<evidence type="ECO:0000256" key="1">
    <source>
        <dbReference type="ARBA" id="ARBA00023015"/>
    </source>
</evidence>
<dbReference type="InterPro" id="IPR018060">
    <property type="entry name" value="HTH_AraC"/>
</dbReference>
<dbReference type="PROSITE" id="PS01124">
    <property type="entry name" value="HTH_ARAC_FAMILY_2"/>
    <property type="match status" value="1"/>
</dbReference>
<dbReference type="CDD" id="cd06986">
    <property type="entry name" value="cupin_MmsR-like_N"/>
    <property type="match status" value="1"/>
</dbReference>
<dbReference type="InterPro" id="IPR018062">
    <property type="entry name" value="HTH_AraC-typ_CS"/>
</dbReference>
<dbReference type="Pfam" id="PF02311">
    <property type="entry name" value="AraC_binding"/>
    <property type="match status" value="1"/>
</dbReference>
<dbReference type="PANTHER" id="PTHR43280:SF30">
    <property type="entry name" value="MMSAB OPERON REGULATORY PROTEIN"/>
    <property type="match status" value="1"/>
</dbReference>
<keyword evidence="6" id="KW-1185">Reference proteome</keyword>
<dbReference type="RefSeq" id="WP_172275493.1">
    <property type="nucleotide sequence ID" value="NZ_CASGMU010000004.1"/>
</dbReference>
<dbReference type="Gene3D" id="1.10.10.60">
    <property type="entry name" value="Homeodomain-like"/>
    <property type="match status" value="2"/>
</dbReference>
<dbReference type="Proteomes" id="UP000714420">
    <property type="component" value="Unassembled WGS sequence"/>
</dbReference>
<dbReference type="PROSITE" id="PS00041">
    <property type="entry name" value="HTH_ARAC_FAMILY_1"/>
    <property type="match status" value="1"/>
</dbReference>
<dbReference type="SMART" id="SM00342">
    <property type="entry name" value="HTH_ARAC"/>
    <property type="match status" value="1"/>
</dbReference>
<evidence type="ECO:0000259" key="4">
    <source>
        <dbReference type="PROSITE" id="PS01124"/>
    </source>
</evidence>
<dbReference type="SUPFAM" id="SSF46689">
    <property type="entry name" value="Homeodomain-like"/>
    <property type="match status" value="2"/>
</dbReference>
<dbReference type="PANTHER" id="PTHR43280">
    <property type="entry name" value="ARAC-FAMILY TRANSCRIPTIONAL REGULATOR"/>
    <property type="match status" value="1"/>
</dbReference>
<evidence type="ECO:0000313" key="6">
    <source>
        <dbReference type="Proteomes" id="UP000714420"/>
    </source>
</evidence>
<dbReference type="SUPFAM" id="SSF51215">
    <property type="entry name" value="Regulatory protein AraC"/>
    <property type="match status" value="1"/>
</dbReference>
<reference evidence="5 6" key="1">
    <citation type="submission" date="2020-05" db="EMBL/GenBank/DDBJ databases">
        <title>Distinct polysaccharide utilization as determinants for interspecies competition between intestinal Prevotella spp.</title>
        <authorList>
            <person name="Galvez E.J.C."/>
            <person name="Iljazovic A."/>
            <person name="Strowig T."/>
        </authorList>
    </citation>
    <scope>NUCLEOTIDE SEQUENCE [LARGE SCALE GENOMIC DNA]</scope>
    <source>
        <strain evidence="5 6">PMUR</strain>
    </source>
</reference>
<dbReference type="Pfam" id="PF12833">
    <property type="entry name" value="HTH_18"/>
    <property type="match status" value="1"/>
</dbReference>
<name>A0ABX2AQE1_9BACT</name>
<organism evidence="5 6">
    <name type="scientific">Xylanibacter muris</name>
    <dbReference type="NCBI Taxonomy" id="2736290"/>
    <lineage>
        <taxon>Bacteria</taxon>
        <taxon>Pseudomonadati</taxon>
        <taxon>Bacteroidota</taxon>
        <taxon>Bacteroidia</taxon>
        <taxon>Bacteroidales</taxon>
        <taxon>Prevotellaceae</taxon>
        <taxon>Xylanibacter</taxon>
    </lineage>
</organism>